<evidence type="ECO:0000256" key="4">
    <source>
        <dbReference type="ARBA" id="ARBA00022824"/>
    </source>
</evidence>
<feature type="compositionally biased region" description="Basic and acidic residues" evidence="7">
    <location>
        <begin position="1"/>
        <end position="13"/>
    </location>
</feature>
<organism evidence="10 11">
    <name type="scientific">Popillia japonica</name>
    <name type="common">Japanese beetle</name>
    <dbReference type="NCBI Taxonomy" id="7064"/>
    <lineage>
        <taxon>Eukaryota</taxon>
        <taxon>Metazoa</taxon>
        <taxon>Ecdysozoa</taxon>
        <taxon>Arthropoda</taxon>
        <taxon>Hexapoda</taxon>
        <taxon>Insecta</taxon>
        <taxon>Pterygota</taxon>
        <taxon>Neoptera</taxon>
        <taxon>Endopterygota</taxon>
        <taxon>Coleoptera</taxon>
        <taxon>Polyphaga</taxon>
        <taxon>Scarabaeiformia</taxon>
        <taxon>Scarabaeidae</taxon>
        <taxon>Rutelinae</taxon>
        <taxon>Popillia</taxon>
    </lineage>
</organism>
<feature type="transmembrane region" description="Helical" evidence="8">
    <location>
        <begin position="703"/>
        <end position="727"/>
    </location>
</feature>
<feature type="transmembrane region" description="Helical" evidence="8">
    <location>
        <begin position="997"/>
        <end position="1021"/>
    </location>
</feature>
<feature type="region of interest" description="Disordered" evidence="7">
    <location>
        <begin position="224"/>
        <end position="264"/>
    </location>
</feature>
<keyword evidence="6 8" id="KW-0472">Membrane</keyword>
<feature type="region of interest" description="Disordered" evidence="7">
    <location>
        <begin position="1"/>
        <end position="152"/>
    </location>
</feature>
<feature type="compositionally biased region" description="Basic and acidic residues" evidence="7">
    <location>
        <begin position="128"/>
        <end position="152"/>
    </location>
</feature>
<feature type="transmembrane region" description="Helical" evidence="8">
    <location>
        <begin position="1089"/>
        <end position="1108"/>
    </location>
</feature>
<feature type="compositionally biased region" description="Low complexity" evidence="7">
    <location>
        <begin position="16"/>
        <end position="64"/>
    </location>
</feature>
<proteinExistence type="inferred from homology"/>
<feature type="transmembrane region" description="Helical" evidence="8">
    <location>
        <begin position="739"/>
        <end position="760"/>
    </location>
</feature>
<evidence type="ECO:0000256" key="7">
    <source>
        <dbReference type="SAM" id="MobiDB-lite"/>
    </source>
</evidence>
<feature type="transmembrane region" description="Helical" evidence="8">
    <location>
        <begin position="1033"/>
        <end position="1052"/>
    </location>
</feature>
<evidence type="ECO:0000313" key="11">
    <source>
        <dbReference type="Proteomes" id="UP001458880"/>
    </source>
</evidence>
<dbReference type="SUPFAM" id="SSF144091">
    <property type="entry name" value="Rhomboid-like"/>
    <property type="match status" value="2"/>
</dbReference>
<keyword evidence="5 8" id="KW-1133">Transmembrane helix</keyword>
<evidence type="ECO:0000256" key="6">
    <source>
        <dbReference type="ARBA" id="ARBA00023136"/>
    </source>
</evidence>
<comment type="similarity">
    <text evidence="2">Belongs to the peptidase S54 family.</text>
</comment>
<evidence type="ECO:0000256" key="1">
    <source>
        <dbReference type="ARBA" id="ARBA00004477"/>
    </source>
</evidence>
<dbReference type="Pfam" id="PF01694">
    <property type="entry name" value="Rhomboid"/>
    <property type="match status" value="2"/>
</dbReference>
<evidence type="ECO:0000256" key="5">
    <source>
        <dbReference type="ARBA" id="ARBA00022989"/>
    </source>
</evidence>
<evidence type="ECO:0000256" key="2">
    <source>
        <dbReference type="ARBA" id="ARBA00009045"/>
    </source>
</evidence>
<feature type="region of interest" description="Disordered" evidence="7">
    <location>
        <begin position="290"/>
        <end position="314"/>
    </location>
</feature>
<keyword evidence="3 8" id="KW-0812">Transmembrane</keyword>
<feature type="region of interest" description="Disordered" evidence="7">
    <location>
        <begin position="352"/>
        <end position="384"/>
    </location>
</feature>
<dbReference type="GO" id="GO:0005789">
    <property type="term" value="C:endoplasmic reticulum membrane"/>
    <property type="evidence" value="ECO:0007669"/>
    <property type="project" value="UniProtKB-SubCell"/>
</dbReference>
<dbReference type="InterPro" id="IPR035952">
    <property type="entry name" value="Rhomboid-like_sf"/>
</dbReference>
<feature type="compositionally biased region" description="Polar residues" evidence="7">
    <location>
        <begin position="290"/>
        <end position="307"/>
    </location>
</feature>
<accession>A0AAW1JXV4</accession>
<feature type="transmembrane region" description="Helical" evidence="8">
    <location>
        <begin position="1143"/>
        <end position="1166"/>
    </location>
</feature>
<feature type="domain" description="Peptidase S54 rhomboid" evidence="9">
    <location>
        <begin position="992"/>
        <end position="1129"/>
    </location>
</feature>
<evidence type="ECO:0000256" key="3">
    <source>
        <dbReference type="ARBA" id="ARBA00022692"/>
    </source>
</evidence>
<dbReference type="FunFam" id="1.20.1540.10:FF:000025">
    <property type="entry name" value="Putative rhomboid family"/>
    <property type="match status" value="1"/>
</dbReference>
<feature type="domain" description="Peptidase S54 rhomboid" evidence="9">
    <location>
        <begin position="698"/>
        <end position="760"/>
    </location>
</feature>
<dbReference type="GO" id="GO:0042058">
    <property type="term" value="P:regulation of epidermal growth factor receptor signaling pathway"/>
    <property type="evidence" value="ECO:0007669"/>
    <property type="project" value="TreeGrafter"/>
</dbReference>
<comment type="subcellular location">
    <subcellularLocation>
        <location evidence="1">Endoplasmic reticulum membrane</location>
        <topology evidence="1">Multi-pass membrane protein</topology>
    </subcellularLocation>
</comment>
<keyword evidence="11" id="KW-1185">Reference proteome</keyword>
<sequence length="1201" mass="134022">MKNLEVDNHDIALKRTSPSQQSQQSQQTSQQQPATQSQTSSGAQQPQPSVSASQSQQPSAPQQAIVKQTPSSNNGSSNEHSEQHLNTSGNESGHDAISSSTTQPPTAPAAKYIPPVQRTISLPAPPTERQHREPRINYSQSERRERPRFARSTSRKEVIKNFIKRETANFFGVDEENESEQQQRWLDRRKRLASRKYGPLKEDYQIQTEESLRRTMSDVGGAPPPQIGGQLQRGRPDVLPGLGDVPDASRERLPGGTVSTAGPTTTTIRRKDSVARMTWDGLAYVVTTLTRHQPRPRSQTEQWSRSYPSDVPSEASDLEDRAFFERPTPPISPTGLQSVDTMDRRLGEMETAQRLESPTTRYPRSAAPGWRRSPHSLITTDQTQPTVGGNRIFASLLDRVLDNSDRRQYGMGWVGRMFGQSRRKSIIQDAKIQEQLDDMEDYRPMFTYWVTTVQILVLVISLICYGFGPFGLDLHARSGQVLVTSLSLQQVDYMEPANFWFGPRAGDLIHLGAKFAPCMRVDSKILQQIEKTRAKERETACCIRNDDSGCVQSSQADCSKTISTWKKWSAGDSGPGGRISGSVCGLDPKFCDAPASVHPYEWPDDITKWPICRKKANNPMLPTKKAGGAKDKIAEHMVCEVIGHPCCIGIHGQCRITTREYCDFVRGTFHEEASLCSQVSCLNDVCGMIPFYLPDTPDQFYRLWTSLFLHVGILQLAMTVFIQYFLMRDLEKLTGSLRIGIIYMGSGVAGNLASAIFVPYRADDKFVIDMPLVFLNLGKFGPRAGDLIHLGAKFAPCMRVDSKILQQIEKTRAKERETACCIRNDDSGCVQSSQADCSLSFSPNQLVRGLRPSKTISTWKKWSAGDSGPGGRISGSVCGLDPKFCDAPASVHPYEWPDDITKWPICRKKANNPMLPTKKAGGAKDKIAEHMVCEVIGHPCCIGIHGQCRITTREYCDFVRGTFHEEASLCSQVSCLNDVCGMIPFYLPDTPDQFYRLWTSLFLHVGILQLAMTVFIQYFLMRDLEKLTGSLRIGIIYMGSGVAGNLASAIFVPYRADVGPAGSQFGLLACLIVEVLNAWPMLKHPNQALCKLLAITFILFLVGLLPWVDNYAHLFGFVFGFLLSYALLPFVSFGPYDRQKKIILIWVCLLSAAFLFICLVLLFYIIPVYDCKVCSYFNCLPLTQEFCASQNINFKREEPVV</sequence>
<evidence type="ECO:0000313" key="10">
    <source>
        <dbReference type="EMBL" id="KAK9709269.1"/>
    </source>
</evidence>
<dbReference type="Gene3D" id="1.20.1540.10">
    <property type="entry name" value="Rhomboid-like"/>
    <property type="match status" value="2"/>
</dbReference>
<protein>
    <submittedName>
        <fullName evidence="10">Rhomboid family</fullName>
    </submittedName>
</protein>
<dbReference type="GO" id="GO:0050708">
    <property type="term" value="P:regulation of protein secretion"/>
    <property type="evidence" value="ECO:0007669"/>
    <property type="project" value="TreeGrafter"/>
</dbReference>
<dbReference type="AlphaFoldDB" id="A0AAW1JXV4"/>
<evidence type="ECO:0000259" key="9">
    <source>
        <dbReference type="Pfam" id="PF01694"/>
    </source>
</evidence>
<dbReference type="PANTHER" id="PTHR45965">
    <property type="entry name" value="INACTIVE RHOMBOID PROTEIN"/>
    <property type="match status" value="1"/>
</dbReference>
<feature type="compositionally biased region" description="Polar residues" evidence="7">
    <location>
        <begin position="84"/>
        <end position="104"/>
    </location>
</feature>
<dbReference type="PANTHER" id="PTHR45965:SF3">
    <property type="entry name" value="INACTIVE RHOMBOID PROTEIN 1"/>
    <property type="match status" value="1"/>
</dbReference>
<feature type="transmembrane region" description="Helical" evidence="8">
    <location>
        <begin position="1064"/>
        <end position="1082"/>
    </location>
</feature>
<evidence type="ECO:0000256" key="8">
    <source>
        <dbReference type="SAM" id="Phobius"/>
    </source>
</evidence>
<feature type="compositionally biased region" description="Low complexity" evidence="7">
    <location>
        <begin position="255"/>
        <end position="264"/>
    </location>
</feature>
<reference evidence="10 11" key="1">
    <citation type="journal article" date="2024" name="BMC Genomics">
        <title>De novo assembly and annotation of Popillia japonica's genome with initial clues to its potential as an invasive pest.</title>
        <authorList>
            <person name="Cucini C."/>
            <person name="Boschi S."/>
            <person name="Funari R."/>
            <person name="Cardaioli E."/>
            <person name="Iannotti N."/>
            <person name="Marturano G."/>
            <person name="Paoli F."/>
            <person name="Bruttini M."/>
            <person name="Carapelli A."/>
            <person name="Frati F."/>
            <person name="Nardi F."/>
        </authorList>
    </citation>
    <scope>NUCLEOTIDE SEQUENCE [LARGE SCALE GENOMIC DNA]</scope>
    <source>
        <strain evidence="10">DMR45628</strain>
    </source>
</reference>
<dbReference type="EMBL" id="JASPKY010000313">
    <property type="protein sequence ID" value="KAK9709269.1"/>
    <property type="molecule type" value="Genomic_DNA"/>
</dbReference>
<name>A0AAW1JXV4_POPJA</name>
<feature type="transmembrane region" description="Helical" evidence="8">
    <location>
        <begin position="1114"/>
        <end position="1131"/>
    </location>
</feature>
<comment type="caution">
    <text evidence="10">The sequence shown here is derived from an EMBL/GenBank/DDBJ whole genome shotgun (WGS) entry which is preliminary data.</text>
</comment>
<dbReference type="Proteomes" id="UP001458880">
    <property type="component" value="Unassembled WGS sequence"/>
</dbReference>
<dbReference type="InterPro" id="IPR022764">
    <property type="entry name" value="Peptidase_S54_rhomboid_dom"/>
</dbReference>
<dbReference type="InterPro" id="IPR051512">
    <property type="entry name" value="Inactive_Rhomboid"/>
</dbReference>
<dbReference type="GO" id="GO:0004252">
    <property type="term" value="F:serine-type endopeptidase activity"/>
    <property type="evidence" value="ECO:0007669"/>
    <property type="project" value="InterPro"/>
</dbReference>
<keyword evidence="4" id="KW-0256">Endoplasmic reticulum</keyword>
<gene>
    <name evidence="10" type="ORF">QE152_g26721</name>
</gene>